<reference evidence="3 4" key="1">
    <citation type="submission" date="2017-09" db="EMBL/GenBank/DDBJ databases">
        <title>Depth-based differentiation of microbial function through sediment-hosted aquifers and enrichment of novel symbionts in the deep terrestrial subsurface.</title>
        <authorList>
            <person name="Probst A.J."/>
            <person name="Ladd B."/>
            <person name="Jarett J.K."/>
            <person name="Geller-Mcgrath D.E."/>
            <person name="Sieber C.M."/>
            <person name="Emerson J.B."/>
            <person name="Anantharaman K."/>
            <person name="Thomas B.C."/>
            <person name="Malmstrom R."/>
            <person name="Stieglmeier M."/>
            <person name="Klingl A."/>
            <person name="Woyke T."/>
            <person name="Ryan C.M."/>
            <person name="Banfield J.F."/>
        </authorList>
    </citation>
    <scope>NUCLEOTIDE SEQUENCE [LARGE SCALE GENOMIC DNA]</scope>
    <source>
        <strain evidence="3">CG10_big_fil_rev_8_21_14_0_10_51_16</strain>
    </source>
</reference>
<protein>
    <submittedName>
        <fullName evidence="3">Lipid-binding protein</fullName>
    </submittedName>
</protein>
<comment type="caution">
    <text evidence="3">The sequence shown here is derived from an EMBL/GenBank/DDBJ whole genome shotgun (WGS) entry which is preliminary data.</text>
</comment>
<dbReference type="Proteomes" id="UP000228767">
    <property type="component" value="Unassembled WGS sequence"/>
</dbReference>
<keyword evidence="1" id="KW-1133">Transmembrane helix</keyword>
<name>A0A2H0REW3_9BACT</name>
<feature type="transmembrane region" description="Helical" evidence="1">
    <location>
        <begin position="7"/>
        <end position="25"/>
    </location>
</feature>
<dbReference type="InterPro" id="IPR036761">
    <property type="entry name" value="TTHA0802/YceI-like_sf"/>
</dbReference>
<dbReference type="SUPFAM" id="SSF101874">
    <property type="entry name" value="YceI-like"/>
    <property type="match status" value="1"/>
</dbReference>
<dbReference type="Pfam" id="PF04264">
    <property type="entry name" value="YceI"/>
    <property type="match status" value="1"/>
</dbReference>
<evidence type="ECO:0000313" key="4">
    <source>
        <dbReference type="Proteomes" id="UP000228767"/>
    </source>
</evidence>
<dbReference type="EMBL" id="PCYI01000006">
    <property type="protein sequence ID" value="PIR45079.1"/>
    <property type="molecule type" value="Genomic_DNA"/>
</dbReference>
<evidence type="ECO:0000259" key="2">
    <source>
        <dbReference type="SMART" id="SM00867"/>
    </source>
</evidence>
<sequence length="240" mass="25330">MNNAGKLILGIIIVIILLAIIFTVGRNVDKEAAPMASTTPVAAVPISSSYDGTYIVDSSKSVLTWRGSKPFVDNYTDAGTVAVSGGSFTVAGGLAVGEVTLDMATIVATETFIGKNDGLTAHLKTVDFFDVEQFPTATFLLSALVLQAEDTNSYLAEGSLTMKGISQQISFPATISLSDNTAHVLATTTLDRTLWDIRFGSGKFFENLADNTIDDMFTVSLDVVANRAPSASATIETIVE</sequence>
<proteinExistence type="predicted"/>
<evidence type="ECO:0000256" key="1">
    <source>
        <dbReference type="SAM" id="Phobius"/>
    </source>
</evidence>
<accession>A0A2H0REW3</accession>
<evidence type="ECO:0000313" key="3">
    <source>
        <dbReference type="EMBL" id="PIR45079.1"/>
    </source>
</evidence>
<organism evidence="3 4">
    <name type="scientific">Candidatus Vogelbacteria bacterium CG10_big_fil_rev_8_21_14_0_10_51_16</name>
    <dbReference type="NCBI Taxonomy" id="1975045"/>
    <lineage>
        <taxon>Bacteria</taxon>
        <taxon>Candidatus Vogeliibacteriota</taxon>
    </lineage>
</organism>
<dbReference type="AlphaFoldDB" id="A0A2H0REW3"/>
<keyword evidence="1" id="KW-0472">Membrane</keyword>
<gene>
    <name evidence="3" type="ORF">COV10_00955</name>
</gene>
<dbReference type="InterPro" id="IPR007372">
    <property type="entry name" value="Lipid/polyisoprenoid-bd_YceI"/>
</dbReference>
<dbReference type="SMART" id="SM00867">
    <property type="entry name" value="YceI"/>
    <property type="match status" value="1"/>
</dbReference>
<dbReference type="PANTHER" id="PTHR34406">
    <property type="entry name" value="PROTEIN YCEI"/>
    <property type="match status" value="1"/>
</dbReference>
<feature type="domain" description="Lipid/polyisoprenoid-binding YceI-like" evidence="2">
    <location>
        <begin position="53"/>
        <end position="226"/>
    </location>
</feature>
<dbReference type="PANTHER" id="PTHR34406:SF1">
    <property type="entry name" value="PROTEIN YCEI"/>
    <property type="match status" value="1"/>
</dbReference>
<dbReference type="Gene3D" id="2.40.128.110">
    <property type="entry name" value="Lipid/polyisoprenoid-binding, YceI-like"/>
    <property type="match status" value="1"/>
</dbReference>
<keyword evidence="1" id="KW-0812">Transmembrane</keyword>